<feature type="domain" description="Peptidase M4 C-terminal" evidence="9">
    <location>
        <begin position="363"/>
        <end position="493"/>
    </location>
</feature>
<evidence type="ECO:0000256" key="3">
    <source>
        <dbReference type="ARBA" id="ARBA00022729"/>
    </source>
</evidence>
<dbReference type="Pfam" id="PF07504">
    <property type="entry name" value="FTP"/>
    <property type="match status" value="1"/>
</dbReference>
<dbReference type="RefSeq" id="WP_345716197.1">
    <property type="nucleotide sequence ID" value="NZ_BAABFP010000004.1"/>
</dbReference>
<dbReference type="InterPro" id="IPR050728">
    <property type="entry name" value="Zinc_Metalloprotease_M4"/>
</dbReference>
<feature type="compositionally biased region" description="Low complexity" evidence="7">
    <location>
        <begin position="28"/>
        <end position="47"/>
    </location>
</feature>
<evidence type="ECO:0000259" key="9">
    <source>
        <dbReference type="Pfam" id="PF02868"/>
    </source>
</evidence>
<reference evidence="12" key="1">
    <citation type="journal article" date="2019" name="Int. J. Syst. Evol. Microbiol.">
        <title>The Global Catalogue of Microorganisms (GCM) 10K type strain sequencing project: providing services to taxonomists for standard genome sequencing and annotation.</title>
        <authorList>
            <consortium name="The Broad Institute Genomics Platform"/>
            <consortium name="The Broad Institute Genome Sequencing Center for Infectious Disease"/>
            <person name="Wu L."/>
            <person name="Ma J."/>
        </authorList>
    </citation>
    <scope>NUCLEOTIDE SEQUENCE [LARGE SCALE GENOMIC DNA]</scope>
    <source>
        <strain evidence="12">KACC 14249</strain>
    </source>
</reference>
<feature type="chain" id="PRO_5046596432" evidence="8">
    <location>
        <begin position="28"/>
        <end position="500"/>
    </location>
</feature>
<evidence type="ECO:0000313" key="12">
    <source>
        <dbReference type="Proteomes" id="UP001596189"/>
    </source>
</evidence>
<dbReference type="InterPro" id="IPR011096">
    <property type="entry name" value="FTP_domain"/>
</dbReference>
<organism evidence="11 12">
    <name type="scientific">Angustibacter luteus</name>
    <dbReference type="NCBI Taxonomy" id="658456"/>
    <lineage>
        <taxon>Bacteria</taxon>
        <taxon>Bacillati</taxon>
        <taxon>Actinomycetota</taxon>
        <taxon>Actinomycetes</taxon>
        <taxon>Kineosporiales</taxon>
        <taxon>Kineosporiaceae</taxon>
    </lineage>
</organism>
<feature type="signal peptide" evidence="8">
    <location>
        <begin position="1"/>
        <end position="27"/>
    </location>
</feature>
<evidence type="ECO:0000256" key="7">
    <source>
        <dbReference type="SAM" id="MobiDB-lite"/>
    </source>
</evidence>
<feature type="region of interest" description="Disordered" evidence="7">
    <location>
        <begin position="129"/>
        <end position="151"/>
    </location>
</feature>
<dbReference type="PANTHER" id="PTHR33794:SF1">
    <property type="entry name" value="BACILLOLYSIN"/>
    <property type="match status" value="1"/>
</dbReference>
<evidence type="ECO:0000256" key="5">
    <source>
        <dbReference type="ARBA" id="ARBA00022833"/>
    </source>
</evidence>
<dbReference type="InterPro" id="IPR001570">
    <property type="entry name" value="Peptidase_M4_C_domain"/>
</dbReference>
<dbReference type="InterPro" id="IPR027268">
    <property type="entry name" value="Peptidase_M4/M1_CTD_sf"/>
</dbReference>
<evidence type="ECO:0000256" key="6">
    <source>
        <dbReference type="ARBA" id="ARBA00023049"/>
    </source>
</evidence>
<keyword evidence="6" id="KW-0482">Metalloprotease</keyword>
<gene>
    <name evidence="11" type="ORF">ACFQDO_09675</name>
</gene>
<name>A0ABW1JDG9_9ACTN</name>
<evidence type="ECO:0000256" key="4">
    <source>
        <dbReference type="ARBA" id="ARBA00022801"/>
    </source>
</evidence>
<keyword evidence="3 8" id="KW-0732">Signal</keyword>
<evidence type="ECO:0000256" key="2">
    <source>
        <dbReference type="ARBA" id="ARBA00022723"/>
    </source>
</evidence>
<keyword evidence="2" id="KW-0479">Metal-binding</keyword>
<dbReference type="PANTHER" id="PTHR33794">
    <property type="entry name" value="BACILLOLYSIN"/>
    <property type="match status" value="1"/>
</dbReference>
<protein>
    <submittedName>
        <fullName evidence="11">M4 family metallopeptidase</fullName>
    </submittedName>
</protein>
<evidence type="ECO:0000256" key="1">
    <source>
        <dbReference type="ARBA" id="ARBA00022670"/>
    </source>
</evidence>
<keyword evidence="12" id="KW-1185">Reference proteome</keyword>
<sequence length="500" mass="52883">MHRYRTIAGVGAAALTTAMLISPVAQAAPSSSASTTSKTSKTTTPTTRGELVRVQTRHSLLGTHTWYAQTFHGLPVLNGYYAKHTDKAGRVTVDDGRLAVPTSLSTTPTVAAAAAAGTAKTSLATAAAKAQATRRSGPAKDSPAQLSPTTSQRTTLAVLGGAGARLVWQVTGTGTAGSMQSVVDASTGKVLSQRSLVKHASGTGSVFSPNPVAGLHDENLTDQDDSNAAVPARAYRKVKLTNLDTSGKLQGAYARIMNADAVTSPTRTFTFKRHAEGFEQVSAYYDITQAQLYLRSLGFTDVNAEPQKVETNTIPDDNSFYDPSTDMITFGNGGVDDAEDQEVVWHELGHAIQDDQVPGFGESEEGGAIGEAFGDYWAVTMSEPVGKGFDVPCVMDWDATSYTDGPSHCLRRVDGPKTTDDIDGEVHDDGEIWSRALWDIHNALGRTKANKVIIESQFGISPTTTFAAAAQHTVQTARVMYGANAAAAVRQAFVIRKILG</sequence>
<evidence type="ECO:0000259" key="10">
    <source>
        <dbReference type="Pfam" id="PF07504"/>
    </source>
</evidence>
<evidence type="ECO:0000313" key="11">
    <source>
        <dbReference type="EMBL" id="MFC6007397.1"/>
    </source>
</evidence>
<proteinExistence type="predicted"/>
<keyword evidence="5" id="KW-0862">Zinc</keyword>
<dbReference type="SUPFAM" id="SSF55486">
    <property type="entry name" value="Metalloproteases ('zincins'), catalytic domain"/>
    <property type="match status" value="1"/>
</dbReference>
<feature type="region of interest" description="Disordered" evidence="7">
    <location>
        <begin position="27"/>
        <end position="49"/>
    </location>
</feature>
<dbReference type="Proteomes" id="UP001596189">
    <property type="component" value="Unassembled WGS sequence"/>
</dbReference>
<comment type="caution">
    <text evidence="11">The sequence shown here is derived from an EMBL/GenBank/DDBJ whole genome shotgun (WGS) entry which is preliminary data.</text>
</comment>
<feature type="domain" description="FTP" evidence="10">
    <location>
        <begin position="53"/>
        <end position="92"/>
    </location>
</feature>
<accession>A0ABW1JDG9</accession>
<keyword evidence="1" id="KW-0645">Protease</keyword>
<dbReference type="Gene3D" id="1.10.390.10">
    <property type="entry name" value="Neutral Protease Domain 2"/>
    <property type="match status" value="1"/>
</dbReference>
<dbReference type="EMBL" id="JBHSRD010000003">
    <property type="protein sequence ID" value="MFC6007397.1"/>
    <property type="molecule type" value="Genomic_DNA"/>
</dbReference>
<keyword evidence="4" id="KW-0378">Hydrolase</keyword>
<evidence type="ECO:0000256" key="8">
    <source>
        <dbReference type="SAM" id="SignalP"/>
    </source>
</evidence>
<dbReference type="Pfam" id="PF02868">
    <property type="entry name" value="Peptidase_M4_C"/>
    <property type="match status" value="1"/>
</dbReference>